<dbReference type="Pfam" id="PF00091">
    <property type="entry name" value="Tubulin"/>
    <property type="match status" value="1"/>
</dbReference>
<evidence type="ECO:0000259" key="8">
    <source>
        <dbReference type="SMART" id="SM00864"/>
    </source>
</evidence>
<sequence length="384" mass="40764">MAEKAKLFEIDNENHSRKYKEVIKVIGVGGGGNNALNHIISSGLKGVEFIAANTDVTQLEQNLADIKIVLGEQLTRGLGAGSDPEIGFKAAKESADELKDILQGADMVFLTAGMGGGTGTGASPVVAETAKEVGALVVAVVTKPFMFEGKRRLMQALEGIKNLQGKVDALIVIPNDKLLEISDKKVAVLDSFKLADEVLRQAVQGVTDLILRPGLINVDFADVRAVMSNAGSAIMGIGEATGENRAITAAKAAINSPLMETPMQGAKGILFNITGGNNVGIHEIKEAAQVITEAASEDAIIIWGHVLDPEMDDKLQITVIASGFASTLSQGETGKGRPTQGKRKSRVDLEEAEVKMPEEDLFRISGVQIDTFDLPTVVRRKKKE</sequence>
<dbReference type="InterPro" id="IPR020805">
    <property type="entry name" value="Cell_div_FtsZ_CS"/>
</dbReference>
<dbReference type="GO" id="GO:0051258">
    <property type="term" value="P:protein polymerization"/>
    <property type="evidence" value="ECO:0007669"/>
    <property type="project" value="UniProtKB-UniRule"/>
</dbReference>
<organism evidence="10 11">
    <name type="scientific">Acetomicrobium hydrogeniformans ATCC BAA-1850</name>
    <dbReference type="NCBI Taxonomy" id="592015"/>
    <lineage>
        <taxon>Bacteria</taxon>
        <taxon>Thermotogati</taxon>
        <taxon>Synergistota</taxon>
        <taxon>Synergistia</taxon>
        <taxon>Synergistales</taxon>
        <taxon>Acetomicrobiaceae</taxon>
        <taxon>Acetomicrobium</taxon>
    </lineage>
</organism>
<dbReference type="Gene3D" id="3.30.1330.20">
    <property type="entry name" value="Tubulin/FtsZ, C-terminal domain"/>
    <property type="match status" value="1"/>
</dbReference>
<dbReference type="Gene3D" id="3.40.50.1440">
    <property type="entry name" value="Tubulin/FtsZ, GTPase domain"/>
    <property type="match status" value="1"/>
</dbReference>
<dbReference type="GO" id="GO:0003924">
    <property type="term" value="F:GTPase activity"/>
    <property type="evidence" value="ECO:0007669"/>
    <property type="project" value="UniProtKB-UniRule"/>
</dbReference>
<dbReference type="HAMAP" id="MF_00909">
    <property type="entry name" value="FtsZ"/>
    <property type="match status" value="1"/>
</dbReference>
<dbReference type="InterPro" id="IPR018316">
    <property type="entry name" value="Tubulin/FtsZ_2-layer-sand-dom"/>
</dbReference>
<dbReference type="EMBL" id="ACJX03000001">
    <property type="protein sequence ID" value="KRT36288.1"/>
    <property type="molecule type" value="Genomic_DNA"/>
</dbReference>
<dbReference type="InterPro" id="IPR045061">
    <property type="entry name" value="FtsZ/CetZ"/>
</dbReference>
<dbReference type="PROSITE" id="PS01135">
    <property type="entry name" value="FTSZ_2"/>
    <property type="match status" value="1"/>
</dbReference>
<dbReference type="NCBIfam" id="TIGR00065">
    <property type="entry name" value="ftsZ"/>
    <property type="match status" value="1"/>
</dbReference>
<comment type="function">
    <text evidence="4 6">Essential cell division protein that forms a contractile ring structure (Z ring) at the future cell division site. The regulation of the ring assembly controls the timing and the location of cell division. One of the functions of the FtsZ ring is to recruit other cell division proteins to the septum to produce a new cell wall between the dividing cells. Binds GTP and shows GTPase activity.</text>
</comment>
<keyword evidence="2 4" id="KW-0547">Nucleotide-binding</keyword>
<evidence type="ECO:0000259" key="9">
    <source>
        <dbReference type="SMART" id="SM00865"/>
    </source>
</evidence>
<dbReference type="GO" id="GO:0000917">
    <property type="term" value="P:division septum assembly"/>
    <property type="evidence" value="ECO:0007669"/>
    <property type="project" value="UniProtKB-KW"/>
</dbReference>
<feature type="domain" description="Tubulin/FtsZ 2-layer sandwich" evidence="9">
    <location>
        <begin position="216"/>
        <end position="333"/>
    </location>
</feature>
<evidence type="ECO:0000256" key="7">
    <source>
        <dbReference type="SAM" id="MobiDB-lite"/>
    </source>
</evidence>
<comment type="caution">
    <text evidence="10">The sequence shown here is derived from an EMBL/GenBank/DDBJ whole genome shotgun (WGS) entry which is preliminary data.</text>
</comment>
<accession>A0A0T5XD64</accession>
<dbReference type="SMART" id="SM00865">
    <property type="entry name" value="Tubulin_C"/>
    <property type="match status" value="1"/>
</dbReference>
<dbReference type="Proteomes" id="UP000005273">
    <property type="component" value="Unassembled WGS sequence"/>
</dbReference>
<evidence type="ECO:0000256" key="4">
    <source>
        <dbReference type="HAMAP-Rule" id="MF_00909"/>
    </source>
</evidence>
<keyword evidence="4 6" id="KW-0131">Cell cycle</keyword>
<dbReference type="InterPro" id="IPR037103">
    <property type="entry name" value="Tubulin/FtsZ-like_C"/>
</dbReference>
<dbReference type="CDD" id="cd02201">
    <property type="entry name" value="FtsZ_type1"/>
    <property type="match status" value="1"/>
</dbReference>
<keyword evidence="4 6" id="KW-0717">Septation</keyword>
<keyword evidence="11" id="KW-1185">Reference proteome</keyword>
<dbReference type="FunFam" id="3.40.50.1440:FF:000001">
    <property type="entry name" value="Cell division protein FtsZ"/>
    <property type="match status" value="1"/>
</dbReference>
<dbReference type="GO" id="GO:0032153">
    <property type="term" value="C:cell division site"/>
    <property type="evidence" value="ECO:0007669"/>
    <property type="project" value="UniProtKB-UniRule"/>
</dbReference>
<dbReference type="InterPro" id="IPR036525">
    <property type="entry name" value="Tubulin/FtsZ_GTPase_sf"/>
</dbReference>
<dbReference type="InterPro" id="IPR003008">
    <property type="entry name" value="Tubulin_FtsZ_GTPase"/>
</dbReference>
<feature type="domain" description="Tubulin/FtsZ GTPase" evidence="8">
    <location>
        <begin position="22"/>
        <end position="214"/>
    </location>
</feature>
<feature type="region of interest" description="Disordered" evidence="7">
    <location>
        <begin position="328"/>
        <end position="349"/>
    </location>
</feature>
<feature type="binding site" evidence="4">
    <location>
        <position position="148"/>
    </location>
    <ligand>
        <name>GTP</name>
        <dbReference type="ChEBI" id="CHEBI:37565"/>
    </ligand>
</feature>
<dbReference type="GO" id="GO:0043093">
    <property type="term" value="P:FtsZ-dependent cytokinesis"/>
    <property type="evidence" value="ECO:0007669"/>
    <property type="project" value="UniProtKB-UniRule"/>
</dbReference>
<dbReference type="GO" id="GO:0005737">
    <property type="term" value="C:cytoplasm"/>
    <property type="evidence" value="ECO:0007669"/>
    <property type="project" value="UniProtKB-SubCell"/>
</dbReference>
<evidence type="ECO:0000256" key="5">
    <source>
        <dbReference type="NCBIfam" id="TIGR00065"/>
    </source>
</evidence>
<dbReference type="RefSeq" id="WP_009201020.1">
    <property type="nucleotide sequence ID" value="NZ_ACJX03000001.1"/>
</dbReference>
<evidence type="ECO:0000256" key="3">
    <source>
        <dbReference type="ARBA" id="ARBA00023134"/>
    </source>
</evidence>
<comment type="similarity">
    <text evidence="1 4 6">Belongs to the FtsZ family.</text>
</comment>
<evidence type="ECO:0000256" key="2">
    <source>
        <dbReference type="ARBA" id="ARBA00022741"/>
    </source>
</evidence>
<evidence type="ECO:0000256" key="6">
    <source>
        <dbReference type="RuleBase" id="RU000631"/>
    </source>
</evidence>
<comment type="subunit">
    <text evidence="4">Homodimer. Polymerizes to form a dynamic ring structure in a strictly GTP-dependent manner. Interacts directly with several other division proteins.</text>
</comment>
<dbReference type="SUPFAM" id="SSF52490">
    <property type="entry name" value="Tubulin nucleotide-binding domain-like"/>
    <property type="match status" value="1"/>
</dbReference>
<dbReference type="OrthoDB" id="9813375at2"/>
<dbReference type="PANTHER" id="PTHR30314">
    <property type="entry name" value="CELL DIVISION PROTEIN FTSZ-RELATED"/>
    <property type="match status" value="1"/>
</dbReference>
<dbReference type="SMART" id="SM00864">
    <property type="entry name" value="Tubulin"/>
    <property type="match status" value="1"/>
</dbReference>
<dbReference type="InterPro" id="IPR024757">
    <property type="entry name" value="FtsZ_C"/>
</dbReference>
<feature type="binding site" evidence="4">
    <location>
        <position position="196"/>
    </location>
    <ligand>
        <name>GTP</name>
        <dbReference type="ChEBI" id="CHEBI:37565"/>
    </ligand>
</feature>
<keyword evidence="4 6" id="KW-0132">Cell division</keyword>
<keyword evidence="4" id="KW-0963">Cytoplasm</keyword>
<dbReference type="eggNOG" id="COG0206">
    <property type="taxonomic scope" value="Bacteria"/>
</dbReference>
<evidence type="ECO:0000313" key="10">
    <source>
        <dbReference type="EMBL" id="KRT36288.1"/>
    </source>
</evidence>
<feature type="binding site" evidence="4">
    <location>
        <begin position="117"/>
        <end position="119"/>
    </location>
    <ligand>
        <name>GTP</name>
        <dbReference type="ChEBI" id="CHEBI:37565"/>
    </ligand>
</feature>
<dbReference type="InterPro" id="IPR008280">
    <property type="entry name" value="Tub_FtsZ_C"/>
</dbReference>
<dbReference type="InterPro" id="IPR000158">
    <property type="entry name" value="Cell_div_FtsZ"/>
</dbReference>
<protein>
    <recommendedName>
        <fullName evidence="4 5">Cell division protein FtsZ</fullName>
    </recommendedName>
</protein>
<dbReference type="GO" id="GO:0005525">
    <property type="term" value="F:GTP binding"/>
    <property type="evidence" value="ECO:0007669"/>
    <property type="project" value="UniProtKB-UniRule"/>
</dbReference>
<dbReference type="PRINTS" id="PR00423">
    <property type="entry name" value="CELLDVISFTSZ"/>
</dbReference>
<evidence type="ECO:0000313" key="11">
    <source>
        <dbReference type="Proteomes" id="UP000005273"/>
    </source>
</evidence>
<keyword evidence="3 4" id="KW-0342">GTP-binding</keyword>
<feature type="binding site" evidence="4">
    <location>
        <begin position="30"/>
        <end position="34"/>
    </location>
    <ligand>
        <name>GTP</name>
        <dbReference type="ChEBI" id="CHEBI:37565"/>
    </ligand>
</feature>
<dbReference type="SUPFAM" id="SSF55307">
    <property type="entry name" value="Tubulin C-terminal domain-like"/>
    <property type="match status" value="1"/>
</dbReference>
<comment type="subcellular location">
    <subcellularLocation>
        <location evidence="4">Cytoplasm</location>
    </subcellularLocation>
    <text evidence="4">Assembles at midcell at the inner surface of the cytoplasmic membrane.</text>
</comment>
<feature type="binding site" evidence="4">
    <location>
        <position position="152"/>
    </location>
    <ligand>
        <name>GTP</name>
        <dbReference type="ChEBI" id="CHEBI:37565"/>
    </ligand>
</feature>
<name>A0A0T5XD64_9BACT</name>
<dbReference type="PANTHER" id="PTHR30314:SF3">
    <property type="entry name" value="MITOCHONDRIAL DIVISION PROTEIN FSZA"/>
    <property type="match status" value="1"/>
</dbReference>
<proteinExistence type="inferred from homology"/>
<evidence type="ECO:0000256" key="1">
    <source>
        <dbReference type="ARBA" id="ARBA00009690"/>
    </source>
</evidence>
<dbReference type="AlphaFoldDB" id="A0A0T5XD64"/>
<dbReference type="STRING" id="592015.HMPREF1705_03561"/>
<gene>
    <name evidence="4" type="primary">ftsZ</name>
    <name evidence="10" type="ORF">HMPREF1705_03561</name>
</gene>
<dbReference type="Pfam" id="PF12327">
    <property type="entry name" value="FtsZ_C"/>
    <property type="match status" value="1"/>
</dbReference>
<reference evidence="11" key="1">
    <citation type="submission" date="2012-09" db="EMBL/GenBank/DDBJ databases">
        <authorList>
            <person name="Weinstock G."/>
            <person name="Sodergren E."/>
            <person name="Clifton S."/>
            <person name="Fulton L."/>
            <person name="Fulton B."/>
            <person name="Courtney L."/>
            <person name="Fronick C."/>
            <person name="Harrison M."/>
            <person name="Strong C."/>
            <person name="Farmer C."/>
            <person name="Delehaunty K."/>
            <person name="Markovic C."/>
            <person name="Hall O."/>
            <person name="Minx P."/>
            <person name="Tomlinson C."/>
            <person name="Mitreva M."/>
            <person name="Nelson J."/>
            <person name="Hou S."/>
            <person name="Wollam A."/>
            <person name="Pepin K.H."/>
            <person name="Johnson M."/>
            <person name="Bhonagiri V."/>
            <person name="Nash W.E."/>
            <person name="Suruliraj S."/>
            <person name="Warren W."/>
            <person name="Chinwalla A."/>
            <person name="Mardis E.R."/>
            <person name="Wilson R.K."/>
        </authorList>
    </citation>
    <scope>NUCLEOTIDE SEQUENCE [LARGE SCALE GENOMIC DNA]</scope>
    <source>
        <strain evidence="11">OS1</strain>
    </source>
</reference>